<accession>A4A9S1</accession>
<dbReference type="OrthoDB" id="9804920at2"/>
<dbReference type="GO" id="GO:0006508">
    <property type="term" value="P:proteolysis"/>
    <property type="evidence" value="ECO:0007669"/>
    <property type="project" value="InterPro"/>
</dbReference>
<dbReference type="HOGENOM" id="CLU_707346_0_0_6"/>
<dbReference type="Pfam" id="PF01244">
    <property type="entry name" value="Peptidase_M19"/>
    <property type="match status" value="1"/>
</dbReference>
<evidence type="ECO:0000313" key="2">
    <source>
        <dbReference type="Proteomes" id="UP000019205"/>
    </source>
</evidence>
<name>A4A9S1_9GAMM</name>
<sequence length="390" mass="42697">MPTNGNFALSRRALLRRSLAVATTAVGGSFAGPLSALEAEKINVSTESLERVAEVFTANPIVDFHTHIGIWQNRGLDNSGKGIPPVSPAKFASNIQEYLDAGVNCIYLDTVSDIARTRIGMPGNKDRDFQGDEAWEEYERQYALMMAFLDDFPMSPVTDADSLEAINARGELGVVLSTEGAHMLEVEPARLKLLYEQGLRRLQPIHYVASTLGDSQTDPERYGGLSPLGRQVLEQASDMGMLLDMAHASQKVVEQTVELVDRPLALSHTMIKYNSSRFGDYRNTRSRWISPEHARLIADTGGVVGTFPIQAPYGVSYLDEFVEALQVMVDTVGIDHVAWSTDLGEPVRPAFLQSYLQFPRLCAKLLESGFSDSDLAKFAGGNALRVQAAA</sequence>
<dbReference type="SUPFAM" id="SSF51556">
    <property type="entry name" value="Metallo-dependent hydrolases"/>
    <property type="match status" value="1"/>
</dbReference>
<dbReference type="RefSeq" id="WP_008293957.1">
    <property type="nucleotide sequence ID" value="NZ_CM002299.1"/>
</dbReference>
<reference evidence="1 2" key="1">
    <citation type="journal article" date="2007" name="Proc. Natl. Acad. Sci. U.S.A.">
        <title>Characterization of a marine gammaproteobacterium capable of aerobic anoxygenic photosynthesis.</title>
        <authorList>
            <person name="Fuchs B.M."/>
            <person name="Spring S."/>
            <person name="Teeling H."/>
            <person name="Quast C."/>
            <person name="Wulf J."/>
            <person name="Schattenhofer M."/>
            <person name="Yan S."/>
            <person name="Ferriera S."/>
            <person name="Johnson J."/>
            <person name="Glockner F.O."/>
            <person name="Amann R."/>
        </authorList>
    </citation>
    <scope>NUCLEOTIDE SEQUENCE [LARGE SCALE GENOMIC DNA]</scope>
    <source>
        <strain evidence="1">KT71</strain>
    </source>
</reference>
<dbReference type="GO" id="GO:0070573">
    <property type="term" value="F:metallodipeptidase activity"/>
    <property type="evidence" value="ECO:0007669"/>
    <property type="project" value="InterPro"/>
</dbReference>
<reference evidence="1 2" key="2">
    <citation type="journal article" date="2009" name="PLoS ONE">
        <title>The photosynthetic apparatus and its regulation in the aerobic gammaproteobacterium Congregibacter litoralis gen. nov., sp. nov.</title>
        <authorList>
            <person name="Spring S."/>
            <person name="Lunsdorf H."/>
            <person name="Fuchs B.M."/>
            <person name="Tindall B.J."/>
        </authorList>
    </citation>
    <scope>NUCLEOTIDE SEQUENCE [LARGE SCALE GENOMIC DNA]</scope>
    <source>
        <strain evidence="1">KT71</strain>
    </source>
</reference>
<dbReference type="PROSITE" id="PS51365">
    <property type="entry name" value="RENAL_DIPEPTIDASE_2"/>
    <property type="match status" value="1"/>
</dbReference>
<dbReference type="STRING" id="314285.KT71_07659"/>
<keyword evidence="1" id="KW-0378">Hydrolase</keyword>
<protein>
    <submittedName>
        <fullName evidence="1">Zn-dependent dipeptidase, microsomal dipeptidase-like protein</fullName>
        <ecNumber evidence="1">3.4.13.19</ecNumber>
    </submittedName>
</protein>
<comment type="caution">
    <text evidence="1">The sequence shown here is derived from an EMBL/GenBank/DDBJ whole genome shotgun (WGS) entry which is preliminary data.</text>
</comment>
<dbReference type="PANTHER" id="PTHR10443">
    <property type="entry name" value="MICROSOMAL DIPEPTIDASE"/>
    <property type="match status" value="1"/>
</dbReference>
<gene>
    <name evidence="1" type="ORF">KT71_07659</name>
</gene>
<dbReference type="PROSITE" id="PS51318">
    <property type="entry name" value="TAT"/>
    <property type="match status" value="1"/>
</dbReference>
<dbReference type="Gene3D" id="3.20.20.140">
    <property type="entry name" value="Metal-dependent hydrolases"/>
    <property type="match status" value="1"/>
</dbReference>
<organism evidence="1 2">
    <name type="scientific">Congregibacter litoralis KT71</name>
    <dbReference type="NCBI Taxonomy" id="314285"/>
    <lineage>
        <taxon>Bacteria</taxon>
        <taxon>Pseudomonadati</taxon>
        <taxon>Pseudomonadota</taxon>
        <taxon>Gammaproteobacteria</taxon>
        <taxon>Cellvibrionales</taxon>
        <taxon>Halieaceae</taxon>
        <taxon>Congregibacter</taxon>
    </lineage>
</organism>
<dbReference type="EC" id="3.4.13.19" evidence="1"/>
<dbReference type="InterPro" id="IPR006311">
    <property type="entry name" value="TAT_signal"/>
</dbReference>
<evidence type="ECO:0000313" key="1">
    <source>
        <dbReference type="EMBL" id="EAQ97238.1"/>
    </source>
</evidence>
<dbReference type="Proteomes" id="UP000019205">
    <property type="component" value="Chromosome"/>
</dbReference>
<dbReference type="InterPro" id="IPR032466">
    <property type="entry name" value="Metal_Hydrolase"/>
</dbReference>
<dbReference type="AlphaFoldDB" id="A4A9S1"/>
<dbReference type="PANTHER" id="PTHR10443:SF12">
    <property type="entry name" value="DIPEPTIDASE"/>
    <property type="match status" value="1"/>
</dbReference>
<dbReference type="EMBL" id="AAOA02000004">
    <property type="protein sequence ID" value="EAQ97238.1"/>
    <property type="molecule type" value="Genomic_DNA"/>
</dbReference>
<dbReference type="eggNOG" id="COG2355">
    <property type="taxonomic scope" value="Bacteria"/>
</dbReference>
<keyword evidence="1" id="KW-0224">Dipeptidase</keyword>
<proteinExistence type="predicted"/>
<keyword evidence="1" id="KW-0645">Protease</keyword>
<keyword evidence="2" id="KW-1185">Reference proteome</keyword>
<dbReference type="InterPro" id="IPR008257">
    <property type="entry name" value="Pept_M19"/>
</dbReference>